<dbReference type="GO" id="GO:0009279">
    <property type="term" value="C:cell outer membrane"/>
    <property type="evidence" value="ECO:0007669"/>
    <property type="project" value="UniProtKB-SubCell"/>
</dbReference>
<evidence type="ECO:0000256" key="9">
    <source>
        <dbReference type="ARBA" id="ARBA00023136"/>
    </source>
</evidence>
<keyword evidence="5 11" id="KW-0812">Transmembrane</keyword>
<name>H5T8M6_9ALTE</name>
<evidence type="ECO:0000256" key="2">
    <source>
        <dbReference type="ARBA" id="ARBA00022448"/>
    </source>
</evidence>
<keyword evidence="2 11" id="KW-0813">Transport</keyword>
<dbReference type="AlphaFoldDB" id="H5T8M6"/>
<dbReference type="PANTHER" id="PTHR32552">
    <property type="entry name" value="FERRICHROME IRON RECEPTOR-RELATED"/>
    <property type="match status" value="1"/>
</dbReference>
<dbReference type="GO" id="GO:0006826">
    <property type="term" value="P:iron ion transport"/>
    <property type="evidence" value="ECO:0007669"/>
    <property type="project" value="UniProtKB-KW"/>
</dbReference>
<evidence type="ECO:0000256" key="4">
    <source>
        <dbReference type="ARBA" id="ARBA00022496"/>
    </source>
</evidence>
<dbReference type="EMBL" id="BAET01000006">
    <property type="protein sequence ID" value="GAB54502.1"/>
    <property type="molecule type" value="Genomic_DNA"/>
</dbReference>
<evidence type="ECO:0000256" key="7">
    <source>
        <dbReference type="ARBA" id="ARBA00023065"/>
    </source>
</evidence>
<dbReference type="InterPro" id="IPR000531">
    <property type="entry name" value="Beta-barrel_TonB"/>
</dbReference>
<comment type="caution">
    <text evidence="15">The sequence shown here is derived from an EMBL/GenBank/DDBJ whole genome shotgun (WGS) entry which is preliminary data.</text>
</comment>
<keyword evidence="3 11" id="KW-1134">Transmembrane beta strand</keyword>
<evidence type="ECO:0000256" key="3">
    <source>
        <dbReference type="ARBA" id="ARBA00022452"/>
    </source>
</evidence>
<dbReference type="InterPro" id="IPR036942">
    <property type="entry name" value="Beta-barrel_TonB_sf"/>
</dbReference>
<dbReference type="Proteomes" id="UP000053586">
    <property type="component" value="Unassembled WGS sequence"/>
</dbReference>
<dbReference type="Pfam" id="PF07715">
    <property type="entry name" value="Plug"/>
    <property type="match status" value="1"/>
</dbReference>
<protein>
    <submittedName>
        <fullName evidence="15">TonB-dependent receptor</fullName>
    </submittedName>
</protein>
<keyword evidence="8 12" id="KW-0798">TonB box</keyword>
<evidence type="ECO:0000256" key="8">
    <source>
        <dbReference type="ARBA" id="ARBA00023077"/>
    </source>
</evidence>
<keyword evidence="4" id="KW-0410">Iron transport</keyword>
<comment type="subcellular location">
    <subcellularLocation>
        <location evidence="1 11">Cell outer membrane</location>
        <topology evidence="1 11">Multi-pass membrane protein</topology>
    </subcellularLocation>
</comment>
<reference evidence="15 16" key="1">
    <citation type="journal article" date="2012" name="J. Bacteriol.">
        <title>Genome sequence of proteorhodopsin-containing sea ice bacterium Glaciecola punicea ACAM 611T.</title>
        <authorList>
            <person name="Qin Q.-L."/>
            <person name="Xie B.-B."/>
            <person name="Shu Y.-L."/>
            <person name="Rong J.-C."/>
            <person name="Zhao D.-L."/>
            <person name="Zhang X.-Y."/>
            <person name="Chen X.-L."/>
            <person name="Zhou B.-C."/>
            <person name="Zhanga Y.-Z."/>
        </authorList>
    </citation>
    <scope>NUCLEOTIDE SEQUENCE [LARGE SCALE GENOMIC DNA]</scope>
    <source>
        <strain evidence="15 16">ACAM 611</strain>
    </source>
</reference>
<evidence type="ECO:0000256" key="6">
    <source>
        <dbReference type="ARBA" id="ARBA00023004"/>
    </source>
</evidence>
<evidence type="ECO:0000313" key="15">
    <source>
        <dbReference type="EMBL" id="GAB54502.1"/>
    </source>
</evidence>
<evidence type="ECO:0000256" key="12">
    <source>
        <dbReference type="RuleBase" id="RU003357"/>
    </source>
</evidence>
<evidence type="ECO:0000259" key="14">
    <source>
        <dbReference type="Pfam" id="PF07715"/>
    </source>
</evidence>
<keyword evidence="10 11" id="KW-0998">Cell outer membrane</keyword>
<reference evidence="15 16" key="2">
    <citation type="journal article" date="2017" name="Antonie Van Leeuwenhoek">
        <title>Rhizobium rhizosphaerae sp. nov., a novel species isolated from rice rhizosphere.</title>
        <authorList>
            <person name="Zhao J.J."/>
            <person name="Zhang J."/>
            <person name="Zhang R.J."/>
            <person name="Zhang C.W."/>
            <person name="Yin H.Q."/>
            <person name="Zhang X.X."/>
        </authorList>
    </citation>
    <scope>NUCLEOTIDE SEQUENCE [LARGE SCALE GENOMIC DNA]</scope>
    <source>
        <strain evidence="15 16">ACAM 611</strain>
    </source>
</reference>
<dbReference type="SUPFAM" id="SSF56935">
    <property type="entry name" value="Porins"/>
    <property type="match status" value="1"/>
</dbReference>
<proteinExistence type="inferred from homology"/>
<evidence type="ECO:0000256" key="11">
    <source>
        <dbReference type="PROSITE-ProRule" id="PRU01360"/>
    </source>
</evidence>
<feature type="domain" description="TonB-dependent receptor-like beta-barrel" evidence="13">
    <location>
        <begin position="333"/>
        <end position="770"/>
    </location>
</feature>
<organism evidence="15 16">
    <name type="scientific">Glaciecola punicea ACAM 611</name>
    <dbReference type="NCBI Taxonomy" id="1121923"/>
    <lineage>
        <taxon>Bacteria</taxon>
        <taxon>Pseudomonadati</taxon>
        <taxon>Pseudomonadota</taxon>
        <taxon>Gammaproteobacteria</taxon>
        <taxon>Alteromonadales</taxon>
        <taxon>Alteromonadaceae</taxon>
        <taxon>Glaciecola</taxon>
    </lineage>
</organism>
<keyword evidence="16" id="KW-1185">Reference proteome</keyword>
<dbReference type="InterPro" id="IPR012910">
    <property type="entry name" value="Plug_dom"/>
</dbReference>
<feature type="domain" description="TonB-dependent receptor plug" evidence="14">
    <location>
        <begin position="103"/>
        <end position="212"/>
    </location>
</feature>
<dbReference type="eggNOG" id="COG4771">
    <property type="taxonomic scope" value="Bacteria"/>
</dbReference>
<comment type="similarity">
    <text evidence="11 12">Belongs to the TonB-dependent receptor family.</text>
</comment>
<dbReference type="PANTHER" id="PTHR32552:SF81">
    <property type="entry name" value="TONB-DEPENDENT OUTER MEMBRANE RECEPTOR"/>
    <property type="match status" value="1"/>
</dbReference>
<sequence length="804" mass="88496">MLSFFALSINICSSSTSHKTLNEYKIKILRYTTLFAKVYTKKVTNHMILMKRTTLAILINASLFSAVAGTSFASLAKQQEETDNKSKQLEVIQITARKRVENAQEVPIAVTALQGDALNAYNSAGMDIRFMNAKIPSLSIESSFGRAFPRFYIRGLGNSDFDLNASQPVSLVIDDVVQENAILKGFPVFDVARVEVLRGPQGTLFGRNTPAGLVKFDTVKPSQEFEGYASVSYGSRGAIDMEGAVGGALSDNISTRVSLLWQDKDPYIDNRAPGLEAKDQLGGYTEQAARIQFLYEGNDFTGLLNYHTRDLDGTPIVFRANAIKAGSNDLVDGYEHDVMFQDGAARASIEGQSQGASLKLEWEFESYTVTSISAWESAEILAHGDVDGGYGASFLPDFMGPGFIPFSSETADGIPDQDQLTQELRLLSNFDDALNYQVGVFYFDEKLTIENFSYDSLSSPAGQLNGYAIQHQDTTAWAVFGAVDYTLTDALKVTAGLRYSDDEKDFSADREISPFGAPPLRIQRSVSDNHVSWDLSATYKVNGNVNWYSRVANSFRAPSLQGRIVFGDEVTVADTETVTSFETGIKSDVLNGQGRVNVSIFYYTMDDQQLTAVGGNDNSNRLLNADKTIGYGFEVDSEWVLTDELNATFNISYNNTELDDSSLAVAVCAQCTVTNPTTLVDGQTFALLDGNSLPHAPEWISNATLRYSKALGEGNFFAYGDISYRSEINLFLYESIEFEGKALLESGLRAGYLWAQGDKEYEVSAFVRNLFDEQQAIGAVDFNNNTALVNEERYVGAEFKVRFF</sequence>
<accession>H5T8M6</accession>
<evidence type="ECO:0000313" key="16">
    <source>
        <dbReference type="Proteomes" id="UP000053586"/>
    </source>
</evidence>
<dbReference type="Gene3D" id="2.40.170.20">
    <property type="entry name" value="TonB-dependent receptor, beta-barrel domain"/>
    <property type="match status" value="1"/>
</dbReference>
<dbReference type="InterPro" id="IPR039426">
    <property type="entry name" value="TonB-dep_rcpt-like"/>
</dbReference>
<keyword evidence="9 11" id="KW-0472">Membrane</keyword>
<evidence type="ECO:0000256" key="5">
    <source>
        <dbReference type="ARBA" id="ARBA00022692"/>
    </source>
</evidence>
<dbReference type="PROSITE" id="PS52016">
    <property type="entry name" value="TONB_DEPENDENT_REC_3"/>
    <property type="match status" value="1"/>
</dbReference>
<dbReference type="Pfam" id="PF00593">
    <property type="entry name" value="TonB_dep_Rec_b-barrel"/>
    <property type="match status" value="1"/>
</dbReference>
<keyword evidence="7" id="KW-0406">Ion transport</keyword>
<evidence type="ECO:0000256" key="1">
    <source>
        <dbReference type="ARBA" id="ARBA00004571"/>
    </source>
</evidence>
<keyword evidence="15" id="KW-0675">Receptor</keyword>
<keyword evidence="6" id="KW-0408">Iron</keyword>
<dbReference type="STRING" id="56804.BAE46_13005"/>
<gene>
    <name evidence="15" type="ORF">GPUN_0355</name>
</gene>
<evidence type="ECO:0000259" key="13">
    <source>
        <dbReference type="Pfam" id="PF00593"/>
    </source>
</evidence>
<evidence type="ECO:0000256" key="10">
    <source>
        <dbReference type="ARBA" id="ARBA00023237"/>
    </source>
</evidence>